<dbReference type="Pfam" id="PF01060">
    <property type="entry name" value="TTR-52"/>
    <property type="match status" value="3"/>
</dbReference>
<sequence length="344" mass="37919">MSGTFNIEQSIFLGGPDDLLNTTTSDSKGYFKIYGEEKEITSIEPYLVIHHSCDSGTINEKCEITDEYVVPKDRIGGVYDMGITSLNIARRNHKKKCSLNMTNKCLLVFLVSIGVGVNSFGSYKNVTVTGQLGCGDRSVHDVKVELWEHDRGSLNFNYISSDPDDLLNTTTSDQKGYFRIYGEENEIGNIEPYLKITHSCDNGVIDPVHDMIHSALLILLAAVVVNGLGSLKHVTVTGQVACGRKAVRDAKIELWEHDTADPDDLLNSTTTVTDGKFKLYGEENEVGNIEPYLLISHSCDDGKINPKCTIVDRYSVPKEHIGGTYDMGIVSLNIAKGSRKKKCV</sequence>
<evidence type="ECO:0000256" key="1">
    <source>
        <dbReference type="ARBA" id="ARBA00004613"/>
    </source>
</evidence>
<evidence type="ECO:0000256" key="3">
    <source>
        <dbReference type="ARBA" id="ARBA00022525"/>
    </source>
</evidence>
<dbReference type="GO" id="GO:0005576">
    <property type="term" value="C:extracellular region"/>
    <property type="evidence" value="ECO:0007669"/>
    <property type="project" value="UniProtKB-SubCell"/>
</dbReference>
<dbReference type="Proteomes" id="UP000036681">
    <property type="component" value="Unplaced"/>
</dbReference>
<evidence type="ECO:0000313" key="6">
    <source>
        <dbReference type="WBParaSite" id="ALUE_0001680001-mRNA-1"/>
    </source>
</evidence>
<keyword evidence="4" id="KW-0732">Signal</keyword>
<evidence type="ECO:0000256" key="2">
    <source>
        <dbReference type="ARBA" id="ARBA00010112"/>
    </source>
</evidence>
<organism evidence="5 6">
    <name type="scientific">Ascaris lumbricoides</name>
    <name type="common">Giant roundworm</name>
    <dbReference type="NCBI Taxonomy" id="6252"/>
    <lineage>
        <taxon>Eukaryota</taxon>
        <taxon>Metazoa</taxon>
        <taxon>Ecdysozoa</taxon>
        <taxon>Nematoda</taxon>
        <taxon>Chromadorea</taxon>
        <taxon>Rhabditida</taxon>
        <taxon>Spirurina</taxon>
        <taxon>Ascaridomorpha</taxon>
        <taxon>Ascaridoidea</taxon>
        <taxon>Ascarididae</taxon>
        <taxon>Ascaris</taxon>
    </lineage>
</organism>
<keyword evidence="5" id="KW-1185">Reference proteome</keyword>
<dbReference type="GO" id="GO:0009986">
    <property type="term" value="C:cell surface"/>
    <property type="evidence" value="ECO:0007669"/>
    <property type="project" value="InterPro"/>
</dbReference>
<protein>
    <submittedName>
        <fullName evidence="6">Transthyretin-like family protein</fullName>
    </submittedName>
</protein>
<dbReference type="InterPro" id="IPR001534">
    <property type="entry name" value="Transthyretin-like"/>
</dbReference>
<evidence type="ECO:0000313" key="5">
    <source>
        <dbReference type="Proteomes" id="UP000036681"/>
    </source>
</evidence>
<evidence type="ECO:0000256" key="4">
    <source>
        <dbReference type="ARBA" id="ARBA00022729"/>
    </source>
</evidence>
<reference evidence="6" key="1">
    <citation type="submission" date="2023-03" db="UniProtKB">
        <authorList>
            <consortium name="WormBaseParasite"/>
        </authorList>
    </citation>
    <scope>IDENTIFICATION</scope>
</reference>
<proteinExistence type="inferred from homology"/>
<dbReference type="PANTHER" id="PTHR21700:SF30">
    <property type="entry name" value="TRANSTHYRETIN-LIKE FAMILY PROTEIN"/>
    <property type="match status" value="1"/>
</dbReference>
<comment type="subcellular location">
    <subcellularLocation>
        <location evidence="1">Secreted</location>
    </subcellularLocation>
</comment>
<dbReference type="InterPro" id="IPR038479">
    <property type="entry name" value="Transthyretin-like_sf"/>
</dbReference>
<keyword evidence="3" id="KW-0964">Secreted</keyword>
<dbReference type="AlphaFoldDB" id="A0A9J2Q5J1"/>
<name>A0A9J2Q5J1_ASCLU</name>
<dbReference type="PANTHER" id="PTHR21700">
    <property type="entry name" value="TRANSTHYRETIN-LIKE FAMILY PROTEIN-RELATED"/>
    <property type="match status" value="1"/>
</dbReference>
<dbReference type="Gene3D" id="2.60.40.3330">
    <property type="match status" value="3"/>
</dbReference>
<dbReference type="WBParaSite" id="ALUE_0001680001-mRNA-1">
    <property type="protein sequence ID" value="ALUE_0001680001-mRNA-1"/>
    <property type="gene ID" value="ALUE_0001680001"/>
</dbReference>
<comment type="similarity">
    <text evidence="2">Belongs to the nematode transthyretin-like family.</text>
</comment>
<accession>A0A9J2Q5J1</accession>